<keyword evidence="2" id="KW-1185">Reference proteome</keyword>
<organism evidence="1 2">
    <name type="scientific">Kozakia baliensis</name>
    <dbReference type="NCBI Taxonomy" id="153496"/>
    <lineage>
        <taxon>Bacteria</taxon>
        <taxon>Pseudomonadati</taxon>
        <taxon>Pseudomonadota</taxon>
        <taxon>Alphaproteobacteria</taxon>
        <taxon>Acetobacterales</taxon>
        <taxon>Acetobacteraceae</taxon>
        <taxon>Kozakia</taxon>
    </lineage>
</organism>
<evidence type="ECO:0008006" key="3">
    <source>
        <dbReference type="Google" id="ProtNLM"/>
    </source>
</evidence>
<accession>A0A1D8UWN1</accession>
<protein>
    <recommendedName>
        <fullName evidence="3">DUF4412 domain-containing protein</fullName>
    </recommendedName>
</protein>
<dbReference type="STRING" id="153496.A0U89_02890"/>
<reference evidence="1 2" key="1">
    <citation type="journal article" date="2016" name="Microb. Cell Fact.">
        <title>Dissection of exopolysaccharide biosynthesis in Kozakia baliensis.</title>
        <authorList>
            <person name="Brandt J.U."/>
            <person name="Jakob F."/>
            <person name="Behr J."/>
            <person name="Geissler A.J."/>
            <person name="Vogel R.F."/>
        </authorList>
    </citation>
    <scope>NUCLEOTIDE SEQUENCE [LARGE SCALE GENOMIC DNA]</scope>
    <source>
        <strain evidence="1 2">DSM 14400</strain>
    </source>
</reference>
<sequence>MSSMSAWAADLPTAPLVSPTQDSDITYQMTGPGGQTLHQRMRWNAEHWQQRLDPEGAGTYMLSDYKAHRLVVIDLAHNTKSVSGAPDQAFVPPGTPASGNWEREGGGSVAGQSCTHWRSTDTDGKLTDFCYTPDGLMLSATRDNVVMVQAVSVTRAPQNAAIFQESPKLREVQAAHPGD</sequence>
<dbReference type="EMBL" id="CP014674">
    <property type="protein sequence ID" value="AOX18078.1"/>
    <property type="molecule type" value="Genomic_DNA"/>
</dbReference>
<evidence type="ECO:0000313" key="1">
    <source>
        <dbReference type="EMBL" id="AOX18078.1"/>
    </source>
</evidence>
<dbReference type="OrthoDB" id="7282046at2"/>
<dbReference type="KEGG" id="kba:A0U89_02890"/>
<evidence type="ECO:0000313" key="2">
    <source>
        <dbReference type="Proteomes" id="UP000179145"/>
    </source>
</evidence>
<gene>
    <name evidence="1" type="ORF">A0U89_02890</name>
</gene>
<proteinExistence type="predicted"/>
<name>A0A1D8UWN1_9PROT</name>
<dbReference type="AlphaFoldDB" id="A0A1D8UWN1"/>
<dbReference type="Proteomes" id="UP000179145">
    <property type="component" value="Chromosome"/>
</dbReference>